<accession>A0A2J8KXK8</accession>
<comment type="caution">
    <text evidence="2">The sequence shown here is derived from an EMBL/GenBank/DDBJ whole genome shotgun (WGS) entry which is preliminary data.</text>
</comment>
<protein>
    <submittedName>
        <fullName evidence="2">Uncharacterized protein</fullName>
    </submittedName>
</protein>
<dbReference type="Proteomes" id="UP000236370">
    <property type="component" value="Unassembled WGS sequence"/>
</dbReference>
<dbReference type="EMBL" id="NBAG03000330">
    <property type="protein sequence ID" value="PNI39757.1"/>
    <property type="molecule type" value="Genomic_DNA"/>
</dbReference>
<evidence type="ECO:0000256" key="1">
    <source>
        <dbReference type="SAM" id="MobiDB-lite"/>
    </source>
</evidence>
<sequence>MGKLGKPAPESSSSVPDSPGSQEELLSGSPPSGQELSPFRWQKPSARALGGLREQFAKRGLQASSRDPLRRP</sequence>
<feature type="compositionally biased region" description="Low complexity" evidence="1">
    <location>
        <begin position="7"/>
        <end position="21"/>
    </location>
</feature>
<name>A0A2J8KXK8_PANTR</name>
<reference evidence="2 3" key="1">
    <citation type="submission" date="2017-12" db="EMBL/GenBank/DDBJ databases">
        <title>High-resolution comparative analysis of great ape genomes.</title>
        <authorList>
            <person name="Pollen A."/>
            <person name="Hastie A."/>
            <person name="Hormozdiari F."/>
            <person name="Dougherty M."/>
            <person name="Liu R."/>
            <person name="Chaisson M."/>
            <person name="Hoppe E."/>
            <person name="Hill C."/>
            <person name="Pang A."/>
            <person name="Hillier L."/>
            <person name="Baker C."/>
            <person name="Armstrong J."/>
            <person name="Shendure J."/>
            <person name="Paten B."/>
            <person name="Wilson R."/>
            <person name="Chao H."/>
            <person name="Schneider V."/>
            <person name="Ventura M."/>
            <person name="Kronenberg Z."/>
            <person name="Murali S."/>
            <person name="Gordon D."/>
            <person name="Cantsilieris S."/>
            <person name="Munson K."/>
            <person name="Nelson B."/>
            <person name="Raja A."/>
            <person name="Underwood J."/>
            <person name="Diekhans M."/>
            <person name="Fiddes I."/>
            <person name="Haussler D."/>
            <person name="Eichler E."/>
        </authorList>
    </citation>
    <scope>NUCLEOTIDE SEQUENCE [LARGE SCALE GENOMIC DNA]</scope>
    <source>
        <strain evidence="2">Yerkes chimp pedigree #C0471</strain>
    </source>
</reference>
<feature type="region of interest" description="Disordered" evidence="1">
    <location>
        <begin position="1"/>
        <end position="43"/>
    </location>
</feature>
<dbReference type="AlphaFoldDB" id="A0A2J8KXK8"/>
<proteinExistence type="predicted"/>
<evidence type="ECO:0000313" key="3">
    <source>
        <dbReference type="Proteomes" id="UP000236370"/>
    </source>
</evidence>
<evidence type="ECO:0000313" key="2">
    <source>
        <dbReference type="EMBL" id="PNI39757.1"/>
    </source>
</evidence>
<gene>
    <name evidence="2" type="ORF">CK820_G0034990</name>
</gene>
<organism evidence="2 3">
    <name type="scientific">Pan troglodytes</name>
    <name type="common">Chimpanzee</name>
    <dbReference type="NCBI Taxonomy" id="9598"/>
    <lineage>
        <taxon>Eukaryota</taxon>
        <taxon>Metazoa</taxon>
        <taxon>Chordata</taxon>
        <taxon>Craniata</taxon>
        <taxon>Vertebrata</taxon>
        <taxon>Euteleostomi</taxon>
        <taxon>Mammalia</taxon>
        <taxon>Eutheria</taxon>
        <taxon>Euarchontoglires</taxon>
        <taxon>Primates</taxon>
        <taxon>Haplorrhini</taxon>
        <taxon>Catarrhini</taxon>
        <taxon>Hominidae</taxon>
        <taxon>Pan</taxon>
    </lineage>
</organism>